<sequence length="86" mass="8892">MPSIAALVSCLLLTTLVNTVSSELMENEAASEANPNAVGTPCSDSNNCGPGLCCQDIAEGDMVTRSCQKKPEGSTECSDVVVVQKK</sequence>
<feature type="signal peptide" evidence="1">
    <location>
        <begin position="1"/>
        <end position="22"/>
    </location>
</feature>
<feature type="chain" id="PRO_5005518333" evidence="1">
    <location>
        <begin position="23"/>
        <end position="86"/>
    </location>
</feature>
<organism evidence="2">
    <name type="scientific">Ixodes ricinus</name>
    <name type="common">Common tick</name>
    <name type="synonym">Acarus ricinus</name>
    <dbReference type="NCBI Taxonomy" id="34613"/>
    <lineage>
        <taxon>Eukaryota</taxon>
        <taxon>Metazoa</taxon>
        <taxon>Ecdysozoa</taxon>
        <taxon>Arthropoda</taxon>
        <taxon>Chelicerata</taxon>
        <taxon>Arachnida</taxon>
        <taxon>Acari</taxon>
        <taxon>Parasitiformes</taxon>
        <taxon>Ixodida</taxon>
        <taxon>Ixodoidea</taxon>
        <taxon>Ixodidae</taxon>
        <taxon>Ixodinae</taxon>
        <taxon>Ixodes</taxon>
    </lineage>
</organism>
<evidence type="ECO:0000313" key="2">
    <source>
        <dbReference type="EMBL" id="JAA71350.1"/>
    </source>
</evidence>
<protein>
    <submittedName>
        <fullName evidence="2">Putative ixodegrin protein</fullName>
    </submittedName>
</protein>
<accession>A0A0K8RJS1</accession>
<proteinExistence type="evidence at transcript level"/>
<dbReference type="AlphaFoldDB" id="A0A0K8RJS1"/>
<name>A0A0K8RJS1_IXORI</name>
<keyword evidence="1" id="KW-0732">Signal</keyword>
<dbReference type="EMBL" id="GADI01002458">
    <property type="protein sequence ID" value="JAA71350.1"/>
    <property type="molecule type" value="mRNA"/>
</dbReference>
<evidence type="ECO:0000256" key="1">
    <source>
        <dbReference type="SAM" id="SignalP"/>
    </source>
</evidence>
<reference evidence="2" key="1">
    <citation type="submission" date="2012-12" db="EMBL/GenBank/DDBJ databases">
        <title>Identification and characterization of a phenylalanine ammonia-lyase gene family in Isatis indigotica Fort.</title>
        <authorList>
            <person name="Liu Q."/>
            <person name="Chen J."/>
            <person name="Zhou X."/>
            <person name="Di P."/>
            <person name="Xiao Y."/>
            <person name="Xuan H."/>
            <person name="Zhang L."/>
            <person name="Chen W."/>
        </authorList>
    </citation>
    <scope>NUCLEOTIDE SEQUENCE</scope>
    <source>
        <tissue evidence="2">Salivary gland</tissue>
    </source>
</reference>
<dbReference type="Gene3D" id="2.10.80.10">
    <property type="entry name" value="Lipase, subunit A"/>
    <property type="match status" value="1"/>
</dbReference>